<name>M1DHD6_SOLTU</name>
<proteinExistence type="predicted"/>
<protein>
    <submittedName>
        <fullName evidence="2">Uncharacterized protein</fullName>
    </submittedName>
</protein>
<dbReference type="Proteomes" id="UP000011115">
    <property type="component" value="Unassembled WGS sequence"/>
</dbReference>
<organism evidence="2 3">
    <name type="scientific">Solanum tuberosum</name>
    <name type="common">Potato</name>
    <dbReference type="NCBI Taxonomy" id="4113"/>
    <lineage>
        <taxon>Eukaryota</taxon>
        <taxon>Viridiplantae</taxon>
        <taxon>Streptophyta</taxon>
        <taxon>Embryophyta</taxon>
        <taxon>Tracheophyta</taxon>
        <taxon>Spermatophyta</taxon>
        <taxon>Magnoliopsida</taxon>
        <taxon>eudicotyledons</taxon>
        <taxon>Gunneridae</taxon>
        <taxon>Pentapetalae</taxon>
        <taxon>asterids</taxon>
        <taxon>lamiids</taxon>
        <taxon>Solanales</taxon>
        <taxon>Solanaceae</taxon>
        <taxon>Solanoideae</taxon>
        <taxon>Solaneae</taxon>
        <taxon>Solanum</taxon>
    </lineage>
</organism>
<feature type="compositionally biased region" description="Polar residues" evidence="1">
    <location>
        <begin position="140"/>
        <end position="169"/>
    </location>
</feature>
<dbReference type="AlphaFoldDB" id="M1DHD6"/>
<evidence type="ECO:0000256" key="1">
    <source>
        <dbReference type="SAM" id="MobiDB-lite"/>
    </source>
</evidence>
<dbReference type="HOGENOM" id="CLU_835219_0_0_1"/>
<dbReference type="EnsemblPlants" id="PGSC0003DMT400089073">
    <property type="protein sequence ID" value="PGSC0003DMT400089073"/>
    <property type="gene ID" value="PGSC0003DMG400038644"/>
</dbReference>
<dbReference type="PaxDb" id="4113-PGSC0003DMT400089073"/>
<sequence length="333" mass="37030">MCAGETEVKNYRNWVQTALNEQPHGPWCPSRETSRSVNLSTNLRELLEVARKSFTEGFTVLCLPDERTQPNIPPLLHLNRKAIMLPNLVIRRSKLMSPDDHPPRVTRSRAARAILQDTSPLSEEGGSSSGSREESRSKSDAASGSQSDNNSRGSAESAGESQNNATTSPLVVHTKADNGARDEAGNVEEDVEITFDDTMVQSENFFNHGIVTKSGGFKKRAIMCETRVVVADIKAFPDIYRTFQFHQFDWMINAIGEYSSHLDREFYSSYATTLMNFVAETETTKRDQKDVATTWGPLNSIMVWGTSIDISEATINRMLHSPEYTAPASVGLF</sequence>
<reference evidence="2" key="2">
    <citation type="submission" date="2015-06" db="UniProtKB">
        <authorList>
            <consortium name="EnsemblPlants"/>
        </authorList>
    </citation>
    <scope>IDENTIFICATION</scope>
    <source>
        <strain evidence="2">DM1-3 516 R44</strain>
    </source>
</reference>
<accession>M1DHD6</accession>
<dbReference type="InParanoid" id="M1DHD6"/>
<dbReference type="Gramene" id="PGSC0003DMT400089073">
    <property type="protein sequence ID" value="PGSC0003DMT400089073"/>
    <property type="gene ID" value="PGSC0003DMG400038644"/>
</dbReference>
<keyword evidence="3" id="KW-1185">Reference proteome</keyword>
<evidence type="ECO:0000313" key="2">
    <source>
        <dbReference type="EnsemblPlants" id="PGSC0003DMT400089073"/>
    </source>
</evidence>
<reference evidence="3" key="1">
    <citation type="journal article" date="2011" name="Nature">
        <title>Genome sequence and analysis of the tuber crop potato.</title>
        <authorList>
            <consortium name="The Potato Genome Sequencing Consortium"/>
        </authorList>
    </citation>
    <scope>NUCLEOTIDE SEQUENCE [LARGE SCALE GENOMIC DNA]</scope>
    <source>
        <strain evidence="3">cv. DM1-3 516 R44</strain>
    </source>
</reference>
<evidence type="ECO:0000313" key="3">
    <source>
        <dbReference type="Proteomes" id="UP000011115"/>
    </source>
</evidence>
<feature type="region of interest" description="Disordered" evidence="1">
    <location>
        <begin position="111"/>
        <end position="170"/>
    </location>
</feature>